<proteinExistence type="predicted"/>
<organism evidence="1 2">
    <name type="scientific">Saprolegnia parasitica (strain CBS 223.65)</name>
    <dbReference type="NCBI Taxonomy" id="695850"/>
    <lineage>
        <taxon>Eukaryota</taxon>
        <taxon>Sar</taxon>
        <taxon>Stramenopiles</taxon>
        <taxon>Oomycota</taxon>
        <taxon>Saprolegniomycetes</taxon>
        <taxon>Saprolegniales</taxon>
        <taxon>Saprolegniaceae</taxon>
        <taxon>Saprolegnia</taxon>
    </lineage>
</organism>
<gene>
    <name evidence="1" type="ORF">SPRG_15322</name>
</gene>
<keyword evidence="2" id="KW-1185">Reference proteome</keyword>
<name>A0A067BY43_SAPPC</name>
<dbReference type="VEuPathDB" id="FungiDB:SPRG_15322"/>
<dbReference type="RefSeq" id="XP_012209771.1">
    <property type="nucleotide sequence ID" value="XM_012354381.1"/>
</dbReference>
<protein>
    <submittedName>
        <fullName evidence="1">Uncharacterized protein</fullName>
    </submittedName>
</protein>
<dbReference type="EMBL" id="KK583347">
    <property type="protein sequence ID" value="KDO19507.1"/>
    <property type="molecule type" value="Genomic_DNA"/>
</dbReference>
<dbReference type="Proteomes" id="UP000030745">
    <property type="component" value="Unassembled WGS sequence"/>
</dbReference>
<dbReference type="OrthoDB" id="73077at2759"/>
<dbReference type="KEGG" id="spar:SPRG_15322"/>
<evidence type="ECO:0000313" key="2">
    <source>
        <dbReference type="Proteomes" id="UP000030745"/>
    </source>
</evidence>
<evidence type="ECO:0000313" key="1">
    <source>
        <dbReference type="EMBL" id="KDO19507.1"/>
    </source>
</evidence>
<sequence>MQHHLLLCMPKALPVQRPSVIAWNQLHPDSLLYSYFAHLYYGGDDLLLGRDDAIAFVHEFVVEVTRQGGVMDDVNLSEGLNALTRSDGRISMARLVEELCLLLV</sequence>
<accession>A0A067BY43</accession>
<dbReference type="AlphaFoldDB" id="A0A067BY43"/>
<dbReference type="GeneID" id="24137061"/>
<reference evidence="1 2" key="1">
    <citation type="journal article" date="2013" name="PLoS Genet.">
        <title>Distinctive expansion of potential virulence genes in the genome of the oomycete fish pathogen Saprolegnia parasitica.</title>
        <authorList>
            <person name="Jiang R.H."/>
            <person name="de Bruijn I."/>
            <person name="Haas B.J."/>
            <person name="Belmonte R."/>
            <person name="Lobach L."/>
            <person name="Christie J."/>
            <person name="van den Ackerveken G."/>
            <person name="Bottin A."/>
            <person name="Bulone V."/>
            <person name="Diaz-Moreno S.M."/>
            <person name="Dumas B."/>
            <person name="Fan L."/>
            <person name="Gaulin E."/>
            <person name="Govers F."/>
            <person name="Grenville-Briggs L.J."/>
            <person name="Horner N.R."/>
            <person name="Levin J.Z."/>
            <person name="Mammella M."/>
            <person name="Meijer H.J."/>
            <person name="Morris P."/>
            <person name="Nusbaum C."/>
            <person name="Oome S."/>
            <person name="Phillips A.J."/>
            <person name="van Rooyen D."/>
            <person name="Rzeszutek E."/>
            <person name="Saraiva M."/>
            <person name="Secombes C.J."/>
            <person name="Seidl M.F."/>
            <person name="Snel B."/>
            <person name="Stassen J.H."/>
            <person name="Sykes S."/>
            <person name="Tripathy S."/>
            <person name="van den Berg H."/>
            <person name="Vega-Arreguin J.C."/>
            <person name="Wawra S."/>
            <person name="Young S.K."/>
            <person name="Zeng Q."/>
            <person name="Dieguez-Uribeondo J."/>
            <person name="Russ C."/>
            <person name="Tyler B.M."/>
            <person name="van West P."/>
        </authorList>
    </citation>
    <scope>NUCLEOTIDE SEQUENCE [LARGE SCALE GENOMIC DNA]</scope>
    <source>
        <strain evidence="1 2">CBS 223.65</strain>
    </source>
</reference>